<feature type="transmembrane region" description="Helical" evidence="1">
    <location>
        <begin position="125"/>
        <end position="147"/>
    </location>
</feature>
<accession>A0A830FG71</accession>
<feature type="transmembrane region" description="Helical" evidence="1">
    <location>
        <begin position="12"/>
        <end position="34"/>
    </location>
</feature>
<evidence type="ECO:0000313" key="4">
    <source>
        <dbReference type="Proteomes" id="UP000607197"/>
    </source>
</evidence>
<keyword evidence="1" id="KW-0472">Membrane</keyword>
<keyword evidence="1" id="KW-1133">Transmembrane helix</keyword>
<dbReference type="EMBL" id="BMPG01000001">
    <property type="protein sequence ID" value="GGL52238.1"/>
    <property type="molecule type" value="Genomic_DNA"/>
</dbReference>
<reference evidence="3" key="1">
    <citation type="journal article" date="2014" name="Int. J. Syst. Evol. Microbiol.">
        <title>Complete genome sequence of Corynebacterium casei LMG S-19264T (=DSM 44701T), isolated from a smear-ripened cheese.</title>
        <authorList>
            <consortium name="US DOE Joint Genome Institute (JGI-PGF)"/>
            <person name="Walter F."/>
            <person name="Albersmeier A."/>
            <person name="Kalinowski J."/>
            <person name="Ruckert C."/>
        </authorList>
    </citation>
    <scope>NUCLEOTIDE SEQUENCE</scope>
    <source>
        <strain evidence="3">JCM 19596</strain>
    </source>
</reference>
<keyword evidence="1" id="KW-0812">Transmembrane</keyword>
<proteinExistence type="predicted"/>
<feature type="transmembrane region" description="Helical" evidence="1">
    <location>
        <begin position="159"/>
        <end position="184"/>
    </location>
</feature>
<keyword evidence="4" id="KW-1185">Reference proteome</keyword>
<dbReference type="AlphaFoldDB" id="A0A830FG71"/>
<organism evidence="3 4">
    <name type="scientific">Halocalculus aciditolerans</name>
    <dbReference type="NCBI Taxonomy" id="1383812"/>
    <lineage>
        <taxon>Archaea</taxon>
        <taxon>Methanobacteriati</taxon>
        <taxon>Methanobacteriota</taxon>
        <taxon>Stenosarchaea group</taxon>
        <taxon>Halobacteria</taxon>
        <taxon>Halobacteriales</taxon>
        <taxon>Halobacteriaceae</taxon>
        <taxon>Halocalculus</taxon>
    </lineage>
</organism>
<reference evidence="3" key="2">
    <citation type="submission" date="2020-09" db="EMBL/GenBank/DDBJ databases">
        <authorList>
            <person name="Sun Q."/>
            <person name="Ohkuma M."/>
        </authorList>
    </citation>
    <scope>NUCLEOTIDE SEQUENCE</scope>
    <source>
        <strain evidence="3">JCM 19596</strain>
    </source>
</reference>
<gene>
    <name evidence="3" type="ORF">GCM10009039_08170</name>
</gene>
<feature type="transmembrane region" description="Helical" evidence="1">
    <location>
        <begin position="91"/>
        <end position="113"/>
    </location>
</feature>
<dbReference type="Pfam" id="PF25933">
    <property type="entry name" value="DUF7978"/>
    <property type="match status" value="1"/>
</dbReference>
<evidence type="ECO:0000313" key="3">
    <source>
        <dbReference type="EMBL" id="GGL52238.1"/>
    </source>
</evidence>
<feature type="domain" description="DUF7978" evidence="2">
    <location>
        <begin position="6"/>
        <end position="184"/>
    </location>
</feature>
<protein>
    <recommendedName>
        <fullName evidence="2">DUF7978 domain-containing protein</fullName>
    </recommendedName>
</protein>
<dbReference type="RefSeq" id="WP_188976104.1">
    <property type="nucleotide sequence ID" value="NZ_BMPG01000001.1"/>
</dbReference>
<evidence type="ECO:0000259" key="2">
    <source>
        <dbReference type="Pfam" id="PF25933"/>
    </source>
</evidence>
<dbReference type="OrthoDB" id="270777at2157"/>
<name>A0A830FG71_9EURY</name>
<dbReference type="InterPro" id="IPR058284">
    <property type="entry name" value="DUF7978"/>
</dbReference>
<evidence type="ECO:0000256" key="1">
    <source>
        <dbReference type="SAM" id="Phobius"/>
    </source>
</evidence>
<comment type="caution">
    <text evidence="3">The sequence shown here is derived from an EMBL/GenBank/DDBJ whole genome shotgun (WGS) entry which is preliminary data.</text>
</comment>
<sequence length="186" mass="18504">MSTALDEYEVPFVSGAAAGVIAWLVGYVLTYAATAGSIRNSLIGQLLQNSDAGGVWQAVGLVFYNAHFVDTIVNAGFFGSSATNFIGGDDGFTVALYAIPALALLLAGLLVAFRSNARDPASGAKSGVTVAIGYAVLAVVGVFVMQIGSGSPSAKPDVVTGIVLAGVIYPVVFGAVGGAVGGVVGD</sequence>
<dbReference type="Proteomes" id="UP000607197">
    <property type="component" value="Unassembled WGS sequence"/>
</dbReference>